<evidence type="ECO:0000256" key="4">
    <source>
        <dbReference type="ARBA" id="ARBA00022692"/>
    </source>
</evidence>
<evidence type="ECO:0000256" key="5">
    <source>
        <dbReference type="ARBA" id="ARBA00022989"/>
    </source>
</evidence>
<dbReference type="InterPro" id="IPR003838">
    <property type="entry name" value="ABC3_permease_C"/>
</dbReference>
<dbReference type="GO" id="GO:0098797">
    <property type="term" value="C:plasma membrane protein complex"/>
    <property type="evidence" value="ECO:0007669"/>
    <property type="project" value="TreeGrafter"/>
</dbReference>
<dbReference type="GO" id="GO:0044874">
    <property type="term" value="P:lipoprotein localization to outer membrane"/>
    <property type="evidence" value="ECO:0007669"/>
    <property type="project" value="TreeGrafter"/>
</dbReference>
<evidence type="ECO:0000256" key="6">
    <source>
        <dbReference type="ARBA" id="ARBA00023136"/>
    </source>
</evidence>
<protein>
    <submittedName>
        <fullName evidence="9">FtsX-like permease family protein</fullName>
    </submittedName>
</protein>
<keyword evidence="4" id="KW-0812">Transmembrane</keyword>
<dbReference type="PANTHER" id="PTHR30489:SF0">
    <property type="entry name" value="LIPOPROTEIN-RELEASING SYSTEM TRANSMEMBRANE PROTEIN LOLE"/>
    <property type="match status" value="1"/>
</dbReference>
<evidence type="ECO:0000256" key="3">
    <source>
        <dbReference type="ARBA" id="ARBA00022475"/>
    </source>
</evidence>
<sequence length="409" mass="45536">MKFPFYFSRKIANSKDNKNNLSRVIIFIGRLSVALGIIVSLITISTGLGSKKAIKQSLGDFGGEVSIKSTRSNASYNSSVLSREGLDLERIKALPSVADVQQFVTINGILRTENSFAGIVFKGVGEDFNAKRFSKFLVEGSIPHYDNHQLSMDVILSKEIADGLNKKLNDSIVAVFSKEDQKPLYRKFRIAGIYKTDIKMLDELYIIGSISNARKVQGIGKDEIGGLEVFLHDFDAVDTATNEIQNFIGYKNFLLPITEQFPVIVDWINIFNINVALIISIMLIVVIINIIMVLLILIIERTNSIGILKTMGANNVQIRMIFINYTLYIMIPGLLIGNLIGLGLLLVQKFTGVIELNPENYYVSQVPVELNPLYIFMISFGMLAISAVVLILPSYLISKISPIKAIKYH</sequence>
<accession>A0A6P1QX45</accession>
<dbReference type="RefSeq" id="WP_120489741.1">
    <property type="nucleotide sequence ID" value="NZ_CP029149.1"/>
</dbReference>
<dbReference type="AlphaFoldDB" id="A0A6P1QX45"/>
<dbReference type="Pfam" id="PF02687">
    <property type="entry name" value="FtsX"/>
    <property type="match status" value="1"/>
</dbReference>
<dbReference type="Proteomes" id="UP000464318">
    <property type="component" value="Chromosome"/>
</dbReference>
<keyword evidence="3" id="KW-1003">Cell membrane</keyword>
<evidence type="ECO:0000259" key="8">
    <source>
        <dbReference type="Pfam" id="PF12704"/>
    </source>
</evidence>
<keyword evidence="6" id="KW-0472">Membrane</keyword>
<proteinExistence type="inferred from homology"/>
<dbReference type="PANTHER" id="PTHR30489">
    <property type="entry name" value="LIPOPROTEIN-RELEASING SYSTEM TRANSMEMBRANE PROTEIN LOLE"/>
    <property type="match status" value="1"/>
</dbReference>
<reference evidence="9 10" key="1">
    <citation type="submission" date="2018-04" db="EMBL/GenBank/DDBJ databases">
        <title>Characteristic and Complete Genome Sequencing of A Novel Member of Infective Endocarditis Causative Bacteria: Bergeyella cardium QL-PH.</title>
        <authorList>
            <person name="Pan H."/>
            <person name="Sun E."/>
            <person name="Zhang Y."/>
        </authorList>
    </citation>
    <scope>NUCLEOTIDE SEQUENCE [LARGE SCALE GENOMIC DNA]</scope>
    <source>
        <strain evidence="9 10">HPQL</strain>
    </source>
</reference>
<dbReference type="InterPro" id="IPR051447">
    <property type="entry name" value="Lipoprotein-release_system"/>
</dbReference>
<dbReference type="Pfam" id="PF12704">
    <property type="entry name" value="MacB_PCD"/>
    <property type="match status" value="1"/>
</dbReference>
<dbReference type="EMBL" id="CP029149">
    <property type="protein sequence ID" value="QHN65451.1"/>
    <property type="molecule type" value="Genomic_DNA"/>
</dbReference>
<comment type="subcellular location">
    <subcellularLocation>
        <location evidence="1">Cell membrane</location>
        <topology evidence="1">Multi-pass membrane protein</topology>
    </subcellularLocation>
</comment>
<evidence type="ECO:0000256" key="1">
    <source>
        <dbReference type="ARBA" id="ARBA00004651"/>
    </source>
</evidence>
<comment type="similarity">
    <text evidence="2">Belongs to the ABC-4 integral membrane protein family. LolC/E subfamily.</text>
</comment>
<dbReference type="KEGG" id="bcad:DBX24_05935"/>
<feature type="domain" description="ABC3 transporter permease C-terminal" evidence="7">
    <location>
        <begin position="277"/>
        <end position="402"/>
    </location>
</feature>
<organism evidence="9 10">
    <name type="scientific">Bergeyella cardium</name>
    <dbReference type="NCBI Taxonomy" id="1585976"/>
    <lineage>
        <taxon>Bacteria</taxon>
        <taxon>Pseudomonadati</taxon>
        <taxon>Bacteroidota</taxon>
        <taxon>Flavobacteriia</taxon>
        <taxon>Flavobacteriales</taxon>
        <taxon>Weeksellaceae</taxon>
        <taxon>Bergeyella</taxon>
    </lineage>
</organism>
<keyword evidence="5" id="KW-1133">Transmembrane helix</keyword>
<evidence type="ECO:0000259" key="7">
    <source>
        <dbReference type="Pfam" id="PF02687"/>
    </source>
</evidence>
<keyword evidence="10" id="KW-1185">Reference proteome</keyword>
<evidence type="ECO:0000313" key="10">
    <source>
        <dbReference type="Proteomes" id="UP000464318"/>
    </source>
</evidence>
<dbReference type="InterPro" id="IPR025857">
    <property type="entry name" value="MacB_PCD"/>
</dbReference>
<name>A0A6P1QX45_9FLAO</name>
<feature type="domain" description="MacB-like periplasmic core" evidence="8">
    <location>
        <begin position="31"/>
        <end position="246"/>
    </location>
</feature>
<dbReference type="OrthoDB" id="1522670at2"/>
<evidence type="ECO:0000256" key="2">
    <source>
        <dbReference type="ARBA" id="ARBA00005236"/>
    </source>
</evidence>
<evidence type="ECO:0000313" key="9">
    <source>
        <dbReference type="EMBL" id="QHN65451.1"/>
    </source>
</evidence>
<gene>
    <name evidence="9" type="ORF">DBX24_05935</name>
</gene>